<comment type="caution">
    <text evidence="2">The sequence shown here is derived from an EMBL/GenBank/DDBJ whole genome shotgun (WGS) entry which is preliminary data.</text>
</comment>
<protein>
    <submittedName>
        <fullName evidence="2">Formiminotransferase-cyclodeaminase</fullName>
    </submittedName>
</protein>
<dbReference type="Gene3D" id="1.20.120.680">
    <property type="entry name" value="Formiminotetrahydrofolate cyclodeaminase monomer, up-and-down helical bundle"/>
    <property type="match status" value="1"/>
</dbReference>
<dbReference type="STRING" id="994573.T472_0212135"/>
<dbReference type="AlphaFoldDB" id="V7I348"/>
<accession>V7I348</accession>
<dbReference type="InterPro" id="IPR007044">
    <property type="entry name" value="Cyclodeamin/CycHdrlase"/>
</dbReference>
<sequence length="214" mass="22982">MLKDLSLKEFTDELASGSPAPGGGAAAGLSAAIGASLASMVFNLTVDKKASENYPDDVKSAMKAALVTSEELRARYVELIDKDADSFNLLMAAYRLPKDTEEAKAARSEKICEAKDLVLQVPRQLLTESYKLYDSLKVASEYGNKNAISDAGVGAIMVHGAIEGAALNVFINLAGMEVNEETIAIKEESDRIVESSRCIKEDIVSQVIDKIYGR</sequence>
<keyword evidence="3" id="KW-1185">Reference proteome</keyword>
<evidence type="ECO:0000313" key="2">
    <source>
        <dbReference type="EMBL" id="ETA80303.1"/>
    </source>
</evidence>
<dbReference type="InterPro" id="IPR036178">
    <property type="entry name" value="Formintransfe-cycloase-like_sf"/>
</dbReference>
<dbReference type="Pfam" id="PF04961">
    <property type="entry name" value="FTCD_C"/>
    <property type="match status" value="1"/>
</dbReference>
<dbReference type="Proteomes" id="UP000017747">
    <property type="component" value="Unassembled WGS sequence"/>
</dbReference>
<keyword evidence="2" id="KW-0808">Transferase</keyword>
<dbReference type="SUPFAM" id="SSF101262">
    <property type="entry name" value="Methenyltetrahydrofolate cyclohydrolase-like"/>
    <property type="match status" value="1"/>
</dbReference>
<evidence type="ECO:0000259" key="1">
    <source>
        <dbReference type="Pfam" id="PF04961"/>
    </source>
</evidence>
<dbReference type="GO" id="GO:0016740">
    <property type="term" value="F:transferase activity"/>
    <property type="evidence" value="ECO:0007669"/>
    <property type="project" value="UniProtKB-KW"/>
</dbReference>
<organism evidence="2 3">
    <name type="scientific">Youngiibacter fragilis 232.1</name>
    <dbReference type="NCBI Taxonomy" id="994573"/>
    <lineage>
        <taxon>Bacteria</taxon>
        <taxon>Bacillati</taxon>
        <taxon>Bacillota</taxon>
        <taxon>Clostridia</taxon>
        <taxon>Eubacteriales</taxon>
        <taxon>Clostridiaceae</taxon>
        <taxon>Youngiibacter</taxon>
    </lineage>
</organism>
<reference evidence="2 3" key="1">
    <citation type="journal article" date="2014" name="Genome Announc.">
        <title>Genome Sequence of Youngiibacter fragilis, the Type Strain of the Genus Youngiibacter.</title>
        <authorList>
            <person name="Wawrik C.B."/>
            <person name="Callaghan A.V."/>
            <person name="Stamps B.W."/>
            <person name="Wawrik B."/>
        </authorList>
    </citation>
    <scope>NUCLEOTIDE SEQUENCE [LARGE SCALE GENOMIC DNA]</scope>
    <source>
        <strain evidence="2 3">232.1</strain>
    </source>
</reference>
<evidence type="ECO:0000313" key="3">
    <source>
        <dbReference type="Proteomes" id="UP000017747"/>
    </source>
</evidence>
<proteinExistence type="predicted"/>
<dbReference type="OrthoDB" id="7959174at2"/>
<dbReference type="RefSeq" id="WP_023387217.1">
    <property type="nucleotide sequence ID" value="NZ_AXUN02000183.1"/>
</dbReference>
<dbReference type="eggNOG" id="COG3404">
    <property type="taxonomic scope" value="Bacteria"/>
</dbReference>
<name>V7I348_9CLOT</name>
<gene>
    <name evidence="2" type="ORF">T472_0212135</name>
</gene>
<dbReference type="PATRIC" id="fig|994573.3.peg.2257"/>
<dbReference type="EMBL" id="AXUN02000183">
    <property type="protein sequence ID" value="ETA80303.1"/>
    <property type="molecule type" value="Genomic_DNA"/>
</dbReference>
<feature type="domain" description="Cyclodeaminase/cyclohydrolase" evidence="1">
    <location>
        <begin position="6"/>
        <end position="188"/>
    </location>
</feature>